<dbReference type="PANTHER" id="PTHR33371:SF4">
    <property type="entry name" value="INTERMEMBRANE PHOSPHOLIPID TRANSPORT SYSTEM BINDING PROTEIN MLAD"/>
    <property type="match status" value="1"/>
</dbReference>
<keyword evidence="2" id="KW-0812">Transmembrane</keyword>
<accession>A0A1M5V0V5</accession>
<protein>
    <submittedName>
        <fullName evidence="4">Phospholipid/cholesterol/gamma-HCH transport system substrate-binding protein</fullName>
    </submittedName>
</protein>
<dbReference type="PANTHER" id="PTHR33371">
    <property type="entry name" value="INTERMEMBRANE PHOSPHOLIPID TRANSPORT SYSTEM BINDING PROTEIN MLAD-RELATED"/>
    <property type="match status" value="1"/>
</dbReference>
<dbReference type="InterPro" id="IPR003399">
    <property type="entry name" value="Mce/MlaD"/>
</dbReference>
<dbReference type="STRING" id="658167.SAMN04488135_104188"/>
<dbReference type="EMBL" id="FQXE01000004">
    <property type="protein sequence ID" value="SHH68816.1"/>
    <property type="molecule type" value="Genomic_DNA"/>
</dbReference>
<feature type="transmembrane region" description="Helical" evidence="2">
    <location>
        <begin position="6"/>
        <end position="26"/>
    </location>
</feature>
<feature type="region of interest" description="Disordered" evidence="1">
    <location>
        <begin position="152"/>
        <end position="191"/>
    </location>
</feature>
<dbReference type="AlphaFoldDB" id="A0A1M5V0V5"/>
<evidence type="ECO:0000256" key="1">
    <source>
        <dbReference type="SAM" id="MobiDB-lite"/>
    </source>
</evidence>
<dbReference type="GO" id="GO:0005548">
    <property type="term" value="F:phospholipid transporter activity"/>
    <property type="evidence" value="ECO:0007669"/>
    <property type="project" value="TreeGrafter"/>
</dbReference>
<keyword evidence="2" id="KW-0472">Membrane</keyword>
<sequence length="191" mass="19932">MTREKTDFWVGLFVLVGAIALVFLALQAGNMNSFSLAPTYQVQAHFDNLGGLKVRAPVKSSGVVVGRVAGISFDNERYQAVATLDLEQRYEFPSDSSASILTSGLLGEQYIGITPGGDDKMLEQDSEIQYTQSAVVLEELISKFLYSSADKEGTSAPQAAPAAPAAPGQHDGAAANAPGGAESAGGVPPRP</sequence>
<feature type="domain" description="Mce/MlaD" evidence="3">
    <location>
        <begin position="38"/>
        <end position="116"/>
    </location>
</feature>
<keyword evidence="2" id="KW-1133">Transmembrane helix</keyword>
<dbReference type="NCBIfam" id="TIGR04430">
    <property type="entry name" value="OM_asym_MlaD"/>
    <property type="match status" value="1"/>
</dbReference>
<evidence type="ECO:0000259" key="3">
    <source>
        <dbReference type="Pfam" id="PF02470"/>
    </source>
</evidence>
<evidence type="ECO:0000256" key="2">
    <source>
        <dbReference type="SAM" id="Phobius"/>
    </source>
</evidence>
<evidence type="ECO:0000313" key="4">
    <source>
        <dbReference type="EMBL" id="SHH68816.1"/>
    </source>
</evidence>
<gene>
    <name evidence="4" type="ORF">SAMN04488135_104188</name>
</gene>
<name>A0A1M5V0V5_9BURK</name>
<dbReference type="Pfam" id="PF02470">
    <property type="entry name" value="MlaD"/>
    <property type="match status" value="1"/>
</dbReference>
<reference evidence="4 5" key="1">
    <citation type="submission" date="2016-11" db="EMBL/GenBank/DDBJ databases">
        <authorList>
            <person name="Jaros S."/>
            <person name="Januszkiewicz K."/>
            <person name="Wedrychowicz H."/>
        </authorList>
    </citation>
    <scope>NUCLEOTIDE SEQUENCE [LARGE SCALE GENOMIC DNA]</scope>
    <source>
        <strain evidence="4 5">CGMCC 1.10190</strain>
    </source>
</reference>
<evidence type="ECO:0000313" key="5">
    <source>
        <dbReference type="Proteomes" id="UP000184226"/>
    </source>
</evidence>
<dbReference type="RefSeq" id="WP_084135925.1">
    <property type="nucleotide sequence ID" value="NZ_FQXE01000004.1"/>
</dbReference>
<organism evidence="4 5">
    <name type="scientific">Pollutimonas bauzanensis</name>
    <dbReference type="NCBI Taxonomy" id="658167"/>
    <lineage>
        <taxon>Bacteria</taxon>
        <taxon>Pseudomonadati</taxon>
        <taxon>Pseudomonadota</taxon>
        <taxon>Betaproteobacteria</taxon>
        <taxon>Burkholderiales</taxon>
        <taxon>Alcaligenaceae</taxon>
        <taxon>Pollutimonas</taxon>
    </lineage>
</organism>
<dbReference type="Proteomes" id="UP000184226">
    <property type="component" value="Unassembled WGS sequence"/>
</dbReference>
<dbReference type="InterPro" id="IPR052336">
    <property type="entry name" value="MlaD_Phospholipid_Transporter"/>
</dbReference>
<dbReference type="GO" id="GO:0005543">
    <property type="term" value="F:phospholipid binding"/>
    <property type="evidence" value="ECO:0007669"/>
    <property type="project" value="TreeGrafter"/>
</dbReference>
<dbReference type="OrthoDB" id="9788420at2"/>
<proteinExistence type="predicted"/>
<keyword evidence="5" id="KW-1185">Reference proteome</keyword>
<dbReference type="InterPro" id="IPR030970">
    <property type="entry name" value="ABC_MlaD"/>
</dbReference>
<feature type="compositionally biased region" description="Low complexity" evidence="1">
    <location>
        <begin position="156"/>
        <end position="191"/>
    </location>
</feature>